<evidence type="ECO:0000256" key="8">
    <source>
        <dbReference type="ARBA" id="ARBA00039149"/>
    </source>
</evidence>
<keyword evidence="4" id="KW-0547">Nucleotide-binding</keyword>
<comment type="pathway">
    <text evidence="1">Purine metabolism; 7-cyano-7-deazaguanine biosynthesis.</text>
</comment>
<dbReference type="InterPro" id="IPR014729">
    <property type="entry name" value="Rossmann-like_a/b/a_fold"/>
</dbReference>
<keyword evidence="5" id="KW-0862">Zinc</keyword>
<evidence type="ECO:0000256" key="4">
    <source>
        <dbReference type="ARBA" id="ARBA00022741"/>
    </source>
</evidence>
<dbReference type="PANTHER" id="PTHR42914">
    <property type="entry name" value="7-CYANO-7-DEAZAGUANINE SYNTHASE"/>
    <property type="match status" value="1"/>
</dbReference>
<dbReference type="EC" id="6.3.4.20" evidence="8"/>
<dbReference type="Pfam" id="PF06508">
    <property type="entry name" value="QueC"/>
    <property type="match status" value="1"/>
</dbReference>
<keyword evidence="6" id="KW-0067">ATP-binding</keyword>
<dbReference type="AlphaFoldDB" id="X1UAW7"/>
<keyword evidence="3" id="KW-0479">Metal-binding</keyword>
<dbReference type="Gene3D" id="3.40.50.620">
    <property type="entry name" value="HUPs"/>
    <property type="match status" value="1"/>
</dbReference>
<comment type="catalytic activity">
    <reaction evidence="9">
        <text>7-carboxy-7-carbaguanine + NH4(+) + 2 ATP = 7-cyano-7-carbaguanine + 2 AMP + 2 diphosphate + 2 H(+)</text>
        <dbReference type="Rhea" id="RHEA:27982"/>
        <dbReference type="ChEBI" id="CHEBI:15378"/>
        <dbReference type="ChEBI" id="CHEBI:28938"/>
        <dbReference type="ChEBI" id="CHEBI:30616"/>
        <dbReference type="ChEBI" id="CHEBI:33019"/>
        <dbReference type="ChEBI" id="CHEBI:45075"/>
        <dbReference type="ChEBI" id="CHEBI:61036"/>
        <dbReference type="ChEBI" id="CHEBI:456215"/>
        <dbReference type="EC" id="6.3.4.20"/>
    </reaction>
</comment>
<organism evidence="10">
    <name type="scientific">marine sediment metagenome</name>
    <dbReference type="NCBI Taxonomy" id="412755"/>
    <lineage>
        <taxon>unclassified sequences</taxon>
        <taxon>metagenomes</taxon>
        <taxon>ecological metagenomes</taxon>
    </lineage>
</organism>
<evidence type="ECO:0000256" key="3">
    <source>
        <dbReference type="ARBA" id="ARBA00022723"/>
    </source>
</evidence>
<sequence>MSKPTAVVCLSGGLDSCVTAAIAAQSHDPALLHVNYGQRTEARELVSFAEIADFYNAEKRLVLNLNFFAEIGGSSLTDVSEAVPAGDTARAEIPSTYVPFRNASILSAAVAWAEVIGASAVYIGAVEEDSSRLPRL</sequence>
<comment type="caution">
    <text evidence="10">The sequence shown here is derived from an EMBL/GenBank/DDBJ whole genome shotgun (WGS) entry which is preliminary data.</text>
</comment>
<dbReference type="PANTHER" id="PTHR42914:SF1">
    <property type="entry name" value="7-CYANO-7-DEAZAGUANINE SYNTHASE"/>
    <property type="match status" value="1"/>
</dbReference>
<dbReference type="EMBL" id="BARW01015960">
    <property type="protein sequence ID" value="GAJ00747.1"/>
    <property type="molecule type" value="Genomic_DNA"/>
</dbReference>
<reference evidence="10" key="1">
    <citation type="journal article" date="2014" name="Front. Microbiol.">
        <title>High frequency of phylogenetically diverse reductive dehalogenase-homologous genes in deep subseafloor sedimentary metagenomes.</title>
        <authorList>
            <person name="Kawai M."/>
            <person name="Futagami T."/>
            <person name="Toyoda A."/>
            <person name="Takaki Y."/>
            <person name="Nishi S."/>
            <person name="Hori S."/>
            <person name="Arai W."/>
            <person name="Tsubouchi T."/>
            <person name="Morono Y."/>
            <person name="Uchiyama I."/>
            <person name="Ito T."/>
            <person name="Fujiyama A."/>
            <person name="Inagaki F."/>
            <person name="Takami H."/>
        </authorList>
    </citation>
    <scope>NUCLEOTIDE SEQUENCE</scope>
    <source>
        <strain evidence="10">Expedition CK06-06</strain>
    </source>
</reference>
<evidence type="ECO:0000256" key="9">
    <source>
        <dbReference type="ARBA" id="ARBA00047890"/>
    </source>
</evidence>
<comment type="similarity">
    <text evidence="7">Belongs to the QueC family.</text>
</comment>
<dbReference type="GO" id="GO:0005524">
    <property type="term" value="F:ATP binding"/>
    <property type="evidence" value="ECO:0007669"/>
    <property type="project" value="UniProtKB-KW"/>
</dbReference>
<evidence type="ECO:0000256" key="1">
    <source>
        <dbReference type="ARBA" id="ARBA00005061"/>
    </source>
</evidence>
<name>X1UAW7_9ZZZZ</name>
<keyword evidence="2" id="KW-0436">Ligase</keyword>
<protein>
    <recommendedName>
        <fullName evidence="8">7-cyano-7-deazaguanine synthase</fullName>
        <ecNumber evidence="8">6.3.4.20</ecNumber>
    </recommendedName>
</protein>
<feature type="non-terminal residue" evidence="10">
    <location>
        <position position="136"/>
    </location>
</feature>
<dbReference type="GO" id="GO:0046872">
    <property type="term" value="F:metal ion binding"/>
    <property type="evidence" value="ECO:0007669"/>
    <property type="project" value="UniProtKB-KW"/>
</dbReference>
<evidence type="ECO:0000313" key="10">
    <source>
        <dbReference type="EMBL" id="GAJ00747.1"/>
    </source>
</evidence>
<evidence type="ECO:0000256" key="6">
    <source>
        <dbReference type="ARBA" id="ARBA00022840"/>
    </source>
</evidence>
<evidence type="ECO:0000256" key="5">
    <source>
        <dbReference type="ARBA" id="ARBA00022833"/>
    </source>
</evidence>
<proteinExistence type="inferred from homology"/>
<dbReference type="InterPro" id="IPR018317">
    <property type="entry name" value="QueC"/>
</dbReference>
<dbReference type="SUPFAM" id="SSF52402">
    <property type="entry name" value="Adenine nucleotide alpha hydrolases-like"/>
    <property type="match status" value="1"/>
</dbReference>
<dbReference type="GO" id="GO:0016874">
    <property type="term" value="F:ligase activity"/>
    <property type="evidence" value="ECO:0007669"/>
    <property type="project" value="UniProtKB-KW"/>
</dbReference>
<evidence type="ECO:0000256" key="2">
    <source>
        <dbReference type="ARBA" id="ARBA00022598"/>
    </source>
</evidence>
<accession>X1UAW7</accession>
<evidence type="ECO:0000256" key="7">
    <source>
        <dbReference type="ARBA" id="ARBA00037993"/>
    </source>
</evidence>
<gene>
    <name evidence="10" type="ORF">S12H4_27899</name>
</gene>